<dbReference type="Proteomes" id="UP000781958">
    <property type="component" value="Unassembled WGS sequence"/>
</dbReference>
<dbReference type="CDD" id="cd03188">
    <property type="entry name" value="GST_C_Beta"/>
    <property type="match status" value="1"/>
</dbReference>
<evidence type="ECO:0000313" key="4">
    <source>
        <dbReference type="Proteomes" id="UP000781958"/>
    </source>
</evidence>
<dbReference type="EMBL" id="JAGINP010000004">
    <property type="protein sequence ID" value="MBP2291783.1"/>
    <property type="molecule type" value="Genomic_DNA"/>
</dbReference>
<evidence type="ECO:0000259" key="1">
    <source>
        <dbReference type="PROSITE" id="PS50404"/>
    </source>
</evidence>
<dbReference type="InterPro" id="IPR010987">
    <property type="entry name" value="Glutathione-S-Trfase_C-like"/>
</dbReference>
<feature type="domain" description="GST C-terminal" evidence="2">
    <location>
        <begin position="91"/>
        <end position="212"/>
    </location>
</feature>
<dbReference type="PANTHER" id="PTHR44051">
    <property type="entry name" value="GLUTATHIONE S-TRANSFERASE-RELATED"/>
    <property type="match status" value="1"/>
</dbReference>
<dbReference type="CDD" id="cd03057">
    <property type="entry name" value="GST_N_Beta"/>
    <property type="match status" value="1"/>
</dbReference>
<feature type="domain" description="GST N-terminal" evidence="1">
    <location>
        <begin position="2"/>
        <end position="85"/>
    </location>
</feature>
<accession>A0ABS4SGT8</accession>
<gene>
    <name evidence="3" type="ORF">J2851_001532</name>
</gene>
<organism evidence="3 4">
    <name type="scientific">Azospirillum rugosum</name>
    <dbReference type="NCBI Taxonomy" id="416170"/>
    <lineage>
        <taxon>Bacteria</taxon>
        <taxon>Pseudomonadati</taxon>
        <taxon>Pseudomonadota</taxon>
        <taxon>Alphaproteobacteria</taxon>
        <taxon>Rhodospirillales</taxon>
        <taxon>Azospirillaceae</taxon>
        <taxon>Azospirillum</taxon>
    </lineage>
</organism>
<comment type="caution">
    <text evidence="3">The sequence shown here is derived from an EMBL/GenBank/DDBJ whole genome shotgun (WGS) entry which is preliminary data.</text>
</comment>
<sequence>MTDGYRLYGVPGWGSVLVEAMLACCGVPVAFEDVEGFDRDGPARERLRAVNPLAQVPALVLPDGTVMTESAAIALLLAERHPESGLAPPPDAAERPDFLRWLVWMVANVYPTFTYGDYPERWAPGAPDDLGASTLEHRKRLWRQFEETAVKGPWVLGERFSALDIYAGAMVRWRPRRAWFREHCPKMAAVADRVDSLPALAPVWRRNFPPET</sequence>
<dbReference type="SUPFAM" id="SSF52833">
    <property type="entry name" value="Thioredoxin-like"/>
    <property type="match status" value="1"/>
</dbReference>
<dbReference type="SUPFAM" id="SSF47616">
    <property type="entry name" value="GST C-terminal domain-like"/>
    <property type="match status" value="1"/>
</dbReference>
<name>A0ABS4SGT8_9PROT</name>
<proteinExistence type="predicted"/>
<evidence type="ECO:0000313" key="3">
    <source>
        <dbReference type="EMBL" id="MBP2291783.1"/>
    </source>
</evidence>
<dbReference type="InterPro" id="IPR036282">
    <property type="entry name" value="Glutathione-S-Trfase_C_sf"/>
</dbReference>
<reference evidence="3 4" key="1">
    <citation type="submission" date="2021-03" db="EMBL/GenBank/DDBJ databases">
        <title>Genomic Encyclopedia of Type Strains, Phase III (KMG-III): the genomes of soil and plant-associated and newly described type strains.</title>
        <authorList>
            <person name="Whitman W."/>
        </authorList>
    </citation>
    <scope>NUCLEOTIDE SEQUENCE [LARGE SCALE GENOMIC DNA]</scope>
    <source>
        <strain evidence="3 4">IMMIB AFH-6</strain>
    </source>
</reference>
<dbReference type="PROSITE" id="PS50405">
    <property type="entry name" value="GST_CTER"/>
    <property type="match status" value="1"/>
</dbReference>
<dbReference type="RefSeq" id="WP_209765382.1">
    <property type="nucleotide sequence ID" value="NZ_JAGINP010000004.1"/>
</dbReference>
<dbReference type="Pfam" id="PF13409">
    <property type="entry name" value="GST_N_2"/>
    <property type="match status" value="1"/>
</dbReference>
<keyword evidence="4" id="KW-1185">Reference proteome</keyword>
<dbReference type="Gene3D" id="1.20.1050.10">
    <property type="match status" value="1"/>
</dbReference>
<dbReference type="PANTHER" id="PTHR44051:SF8">
    <property type="entry name" value="GLUTATHIONE S-TRANSFERASE GSTA"/>
    <property type="match status" value="1"/>
</dbReference>
<dbReference type="InterPro" id="IPR004045">
    <property type="entry name" value="Glutathione_S-Trfase_N"/>
</dbReference>
<dbReference type="Gene3D" id="3.40.30.10">
    <property type="entry name" value="Glutaredoxin"/>
    <property type="match status" value="1"/>
</dbReference>
<protein>
    <submittedName>
        <fullName evidence="3">GST-like protein</fullName>
    </submittedName>
</protein>
<dbReference type="PROSITE" id="PS50404">
    <property type="entry name" value="GST_NTER"/>
    <property type="match status" value="1"/>
</dbReference>
<dbReference type="InterPro" id="IPR036249">
    <property type="entry name" value="Thioredoxin-like_sf"/>
</dbReference>
<evidence type="ECO:0000259" key="2">
    <source>
        <dbReference type="PROSITE" id="PS50405"/>
    </source>
</evidence>